<evidence type="ECO:0000256" key="7">
    <source>
        <dbReference type="ARBA" id="ARBA00023125"/>
    </source>
</evidence>
<evidence type="ECO:0000313" key="14">
    <source>
        <dbReference type="Proteomes" id="UP000184612"/>
    </source>
</evidence>
<proteinExistence type="predicted"/>
<dbReference type="InterPro" id="IPR020449">
    <property type="entry name" value="Tscrpt_reg_AraC-type_HTH"/>
</dbReference>
<feature type="domain" description="HTH araC/xylS-type" evidence="11">
    <location>
        <begin position="443"/>
        <end position="542"/>
    </location>
</feature>
<evidence type="ECO:0000259" key="11">
    <source>
        <dbReference type="PROSITE" id="PS01124"/>
    </source>
</evidence>
<name>A0A1M7Y5B7_9FIRM</name>
<evidence type="ECO:0000256" key="6">
    <source>
        <dbReference type="ARBA" id="ARBA00023015"/>
    </source>
</evidence>
<dbReference type="Pfam" id="PF00072">
    <property type="entry name" value="Response_reg"/>
    <property type="match status" value="1"/>
</dbReference>
<keyword evidence="3" id="KW-0963">Cytoplasm</keyword>
<dbReference type="GO" id="GO:0005737">
    <property type="term" value="C:cytoplasm"/>
    <property type="evidence" value="ECO:0007669"/>
    <property type="project" value="UniProtKB-SubCell"/>
</dbReference>
<feature type="modified residue" description="4-aspartylphosphate" evidence="10">
    <location>
        <position position="72"/>
    </location>
</feature>
<dbReference type="PROSITE" id="PS50110">
    <property type="entry name" value="RESPONSE_REGULATORY"/>
    <property type="match status" value="1"/>
</dbReference>
<keyword evidence="5" id="KW-0902">Two-component regulatory system</keyword>
<comment type="function">
    <text evidence="9">May play the central regulatory role in sporulation. It may be an element of the effector pathway responsible for the activation of sporulation genes in response to nutritional stress. Spo0A may act in concert with spo0H (a sigma factor) to control the expression of some genes that are critical to the sporulation process.</text>
</comment>
<keyword evidence="4 10" id="KW-0597">Phosphoprotein</keyword>
<dbReference type="PRINTS" id="PR00032">
    <property type="entry name" value="HTHARAC"/>
</dbReference>
<keyword evidence="6" id="KW-0805">Transcription regulation</keyword>
<dbReference type="SUPFAM" id="SSF46689">
    <property type="entry name" value="Homeodomain-like"/>
    <property type="match status" value="1"/>
</dbReference>
<dbReference type="SMART" id="SM00342">
    <property type="entry name" value="HTH_ARAC"/>
    <property type="match status" value="1"/>
</dbReference>
<dbReference type="OrthoDB" id="9794370at2"/>
<comment type="subcellular location">
    <subcellularLocation>
        <location evidence="1">Cytoplasm</location>
    </subcellularLocation>
</comment>
<evidence type="ECO:0000256" key="9">
    <source>
        <dbReference type="ARBA" id="ARBA00024867"/>
    </source>
</evidence>
<dbReference type="InterPro" id="IPR001789">
    <property type="entry name" value="Sig_transdc_resp-reg_receiver"/>
</dbReference>
<evidence type="ECO:0000256" key="1">
    <source>
        <dbReference type="ARBA" id="ARBA00004496"/>
    </source>
</evidence>
<dbReference type="PROSITE" id="PS01124">
    <property type="entry name" value="HTH_ARAC_FAMILY_2"/>
    <property type="match status" value="1"/>
</dbReference>
<keyword evidence="8" id="KW-0804">Transcription</keyword>
<dbReference type="SUPFAM" id="SSF52172">
    <property type="entry name" value="CheY-like"/>
    <property type="match status" value="1"/>
</dbReference>
<evidence type="ECO:0000259" key="12">
    <source>
        <dbReference type="PROSITE" id="PS50110"/>
    </source>
</evidence>
<dbReference type="GO" id="GO:0003700">
    <property type="term" value="F:DNA-binding transcription factor activity"/>
    <property type="evidence" value="ECO:0007669"/>
    <property type="project" value="InterPro"/>
</dbReference>
<dbReference type="InterPro" id="IPR009057">
    <property type="entry name" value="Homeodomain-like_sf"/>
</dbReference>
<evidence type="ECO:0000256" key="8">
    <source>
        <dbReference type="ARBA" id="ARBA00023163"/>
    </source>
</evidence>
<dbReference type="CDD" id="cd17536">
    <property type="entry name" value="REC_YesN-like"/>
    <property type="match status" value="1"/>
</dbReference>
<dbReference type="GO" id="GO:0043565">
    <property type="term" value="F:sequence-specific DNA binding"/>
    <property type="evidence" value="ECO:0007669"/>
    <property type="project" value="InterPro"/>
</dbReference>
<protein>
    <recommendedName>
        <fullName evidence="2">Stage 0 sporulation protein A homolog</fullName>
    </recommendedName>
</protein>
<organism evidence="13 14">
    <name type="scientific">Anaerocolumna xylanovorans DSM 12503</name>
    <dbReference type="NCBI Taxonomy" id="1121345"/>
    <lineage>
        <taxon>Bacteria</taxon>
        <taxon>Bacillati</taxon>
        <taxon>Bacillota</taxon>
        <taxon>Clostridia</taxon>
        <taxon>Lachnospirales</taxon>
        <taxon>Lachnospiraceae</taxon>
        <taxon>Anaerocolumna</taxon>
    </lineage>
</organism>
<dbReference type="PANTHER" id="PTHR42713">
    <property type="entry name" value="HISTIDINE KINASE-RELATED"/>
    <property type="match status" value="1"/>
</dbReference>
<gene>
    <name evidence="13" type="ORF">SAMN02745217_01595</name>
</gene>
<dbReference type="Gene3D" id="1.10.10.60">
    <property type="entry name" value="Homeodomain-like"/>
    <property type="match status" value="2"/>
</dbReference>
<sequence length="557" mass="65488">MIKSNQRELGLWKGAGDMYKTLLVDDEINILNGMAAGIPWEKWGYEVIGMARDGLDAAEMIEANCPDVVVSDIRMPHMDGVELMKYLNNNHPEVKIIILSGYNDVEYLNMAIKNGVVEYLFKPTDIDEFEECFARLKRRLDDEKFKREERDRIYKQAGDNKLYRQSHYLRQMVKGLKEEDEQLNIDFSDYFMITGEVMEDNEEGGNVELLTLKNRMVQYCNMRESYYQVHFFLDDRERITGIMSVPKGIEDWKKFAFKYIQSLHSELLDLYQKKSIMGISSLCHNKEELPAGYEQAVICLEQRMMLQTEPIGIYDDAKEPDRKDQIRFPAELMWSYIENYETEKLRLSVAQVFAQIGSQISSDYSFVDRLCLEFLYDAAEYARNRRNISLAQIMGEEKKQYRDIYFLKNLKKKQEFMEEVLISLLKAWKGKEENKGHVGNLADYIRNMVDKEYSANYMSLDYIGEKIKKNPSYISKIFKLETGKNFSDYIMDKRMDKAKEMLKDFSIKIYEIAEATGYADVSNFIRVFKRYTGLSPNEYRNVLMKQADKQEKNSVEN</sequence>
<evidence type="ECO:0000256" key="2">
    <source>
        <dbReference type="ARBA" id="ARBA00018672"/>
    </source>
</evidence>
<evidence type="ECO:0000313" key="13">
    <source>
        <dbReference type="EMBL" id="SHO47620.1"/>
    </source>
</evidence>
<dbReference type="Gene3D" id="3.40.50.2300">
    <property type="match status" value="1"/>
</dbReference>
<dbReference type="SMART" id="SM00448">
    <property type="entry name" value="REC"/>
    <property type="match status" value="1"/>
</dbReference>
<dbReference type="InterPro" id="IPR018062">
    <property type="entry name" value="HTH_AraC-typ_CS"/>
</dbReference>
<accession>A0A1M7Y5B7</accession>
<evidence type="ECO:0000256" key="5">
    <source>
        <dbReference type="ARBA" id="ARBA00023012"/>
    </source>
</evidence>
<dbReference type="PANTHER" id="PTHR42713:SF3">
    <property type="entry name" value="TRANSCRIPTIONAL REGULATORY PROTEIN HPTR"/>
    <property type="match status" value="1"/>
</dbReference>
<keyword evidence="14" id="KW-1185">Reference proteome</keyword>
<keyword evidence="7" id="KW-0238">DNA-binding</keyword>
<evidence type="ECO:0000256" key="10">
    <source>
        <dbReference type="PROSITE-ProRule" id="PRU00169"/>
    </source>
</evidence>
<dbReference type="PROSITE" id="PS00041">
    <property type="entry name" value="HTH_ARAC_FAMILY_1"/>
    <property type="match status" value="1"/>
</dbReference>
<dbReference type="InterPro" id="IPR018060">
    <property type="entry name" value="HTH_AraC"/>
</dbReference>
<dbReference type="EMBL" id="FRFD01000004">
    <property type="protein sequence ID" value="SHO47620.1"/>
    <property type="molecule type" value="Genomic_DNA"/>
</dbReference>
<dbReference type="Pfam" id="PF12833">
    <property type="entry name" value="HTH_18"/>
    <property type="match status" value="1"/>
</dbReference>
<reference evidence="13 14" key="1">
    <citation type="submission" date="2016-12" db="EMBL/GenBank/DDBJ databases">
        <authorList>
            <person name="Song W.-J."/>
            <person name="Kurnit D.M."/>
        </authorList>
    </citation>
    <scope>NUCLEOTIDE SEQUENCE [LARGE SCALE GENOMIC DNA]</scope>
    <source>
        <strain evidence="13 14">DSM 12503</strain>
    </source>
</reference>
<dbReference type="Proteomes" id="UP000184612">
    <property type="component" value="Unassembled WGS sequence"/>
</dbReference>
<dbReference type="InterPro" id="IPR011006">
    <property type="entry name" value="CheY-like_superfamily"/>
</dbReference>
<dbReference type="InterPro" id="IPR051552">
    <property type="entry name" value="HptR"/>
</dbReference>
<evidence type="ECO:0000256" key="3">
    <source>
        <dbReference type="ARBA" id="ARBA00022490"/>
    </source>
</evidence>
<dbReference type="GO" id="GO:0000160">
    <property type="term" value="P:phosphorelay signal transduction system"/>
    <property type="evidence" value="ECO:0007669"/>
    <property type="project" value="UniProtKB-KW"/>
</dbReference>
<feature type="domain" description="Response regulatory" evidence="12">
    <location>
        <begin position="20"/>
        <end position="137"/>
    </location>
</feature>
<dbReference type="STRING" id="1121345.SAMN02745217_01595"/>
<dbReference type="AlphaFoldDB" id="A0A1M7Y5B7"/>
<evidence type="ECO:0000256" key="4">
    <source>
        <dbReference type="ARBA" id="ARBA00022553"/>
    </source>
</evidence>